<dbReference type="InterPro" id="IPR032637">
    <property type="entry name" value="Phage_holin-like"/>
</dbReference>
<dbReference type="Pfam" id="PF16931">
    <property type="entry name" value="Phage_holin_8"/>
    <property type="match status" value="1"/>
</dbReference>
<keyword evidence="1" id="KW-0812">Transmembrane</keyword>
<reference evidence="3" key="1">
    <citation type="submission" date="2014-05" db="EMBL/GenBank/DDBJ databases">
        <title>ATOL: Assembling a taxonomically balanced genome-scale reconstruction of the evolutionary history of the Enterobacteriaceae.</title>
        <authorList>
            <person name="Plunkett G. III"/>
            <person name="Neeno-Eckwall E.C."/>
            <person name="Glasner J.D."/>
            <person name="Perna N.T."/>
        </authorList>
    </citation>
    <scope>NUCLEOTIDE SEQUENCE [LARGE SCALE GENOMIC DNA]</scope>
    <source>
        <strain evidence="3">ATCC 49490</strain>
    </source>
</reference>
<dbReference type="OrthoDB" id="6628466at2"/>
<dbReference type="EMBL" id="JMTB01000062">
    <property type="protein sequence ID" value="KFC07446.1"/>
    <property type="molecule type" value="Genomic_DNA"/>
</dbReference>
<protein>
    <recommendedName>
        <fullName evidence="4">Phage holin</fullName>
    </recommendedName>
</protein>
<dbReference type="AlphaFoldDB" id="A0A085AB51"/>
<feature type="transmembrane region" description="Helical" evidence="1">
    <location>
        <begin position="26"/>
        <end position="44"/>
    </location>
</feature>
<evidence type="ECO:0000256" key="1">
    <source>
        <dbReference type="SAM" id="Phobius"/>
    </source>
</evidence>
<feature type="transmembrane region" description="Helical" evidence="1">
    <location>
        <begin position="93"/>
        <end position="111"/>
    </location>
</feature>
<comment type="caution">
    <text evidence="2">The sequence shown here is derived from an EMBL/GenBank/DDBJ whole genome shotgun (WGS) entry which is preliminary data.</text>
</comment>
<sequence>MVSEERVLAALSLVEKYVVQTEVTTFHSPHIIMAALAGSIVFTVTAKDFNAKARLALFTASFIVGVLSAHFVAGLVCVLLQDFLKITVDVPDTIGALIGSVVSVRLLSFFCEKPEKTTSIFDLLKRK</sequence>
<evidence type="ECO:0000313" key="2">
    <source>
        <dbReference type="EMBL" id="KFC07446.1"/>
    </source>
</evidence>
<name>A0A085AB51_9ENTR</name>
<organism evidence="2 3">
    <name type="scientific">Trabulsiella guamensis ATCC 49490</name>
    <dbReference type="NCBI Taxonomy" id="1005994"/>
    <lineage>
        <taxon>Bacteria</taxon>
        <taxon>Pseudomonadati</taxon>
        <taxon>Pseudomonadota</taxon>
        <taxon>Gammaproteobacteria</taxon>
        <taxon>Enterobacterales</taxon>
        <taxon>Enterobacteriaceae</taxon>
        <taxon>Trabulsiella</taxon>
    </lineage>
</organism>
<keyword evidence="1" id="KW-0472">Membrane</keyword>
<keyword evidence="3" id="KW-1185">Reference proteome</keyword>
<gene>
    <name evidence="2" type="ORF">GTGU_01830</name>
</gene>
<feature type="transmembrane region" description="Helical" evidence="1">
    <location>
        <begin position="56"/>
        <end position="81"/>
    </location>
</feature>
<dbReference type="RefSeq" id="WP_038155905.1">
    <property type="nucleotide sequence ID" value="NZ_JMTB01000062.1"/>
</dbReference>
<accession>A0A085AB51</accession>
<dbReference type="Proteomes" id="UP000028630">
    <property type="component" value="Unassembled WGS sequence"/>
</dbReference>
<evidence type="ECO:0008006" key="4">
    <source>
        <dbReference type="Google" id="ProtNLM"/>
    </source>
</evidence>
<evidence type="ECO:0000313" key="3">
    <source>
        <dbReference type="Proteomes" id="UP000028630"/>
    </source>
</evidence>
<proteinExistence type="predicted"/>
<keyword evidence="1" id="KW-1133">Transmembrane helix</keyword>